<evidence type="ECO:0000256" key="2">
    <source>
        <dbReference type="ARBA" id="ARBA00023136"/>
    </source>
</evidence>
<keyword evidence="4" id="KW-0732">Signal</keyword>
<dbReference type="Gene3D" id="2.170.130.10">
    <property type="entry name" value="TonB-dependent receptor, plug domain"/>
    <property type="match status" value="1"/>
</dbReference>
<evidence type="ECO:0000313" key="6">
    <source>
        <dbReference type="EMBL" id="SKD10525.1"/>
    </source>
</evidence>
<reference evidence="6 7" key="1">
    <citation type="submission" date="2017-02" db="EMBL/GenBank/DDBJ databases">
        <authorList>
            <person name="Peterson S.W."/>
        </authorList>
    </citation>
    <scope>NUCLEOTIDE SEQUENCE [LARGE SCALE GENOMIC DNA]</scope>
    <source>
        <strain evidence="6 7">DSM 18108</strain>
    </source>
</reference>
<dbReference type="PANTHER" id="PTHR40980">
    <property type="entry name" value="PLUG DOMAIN-CONTAINING PROTEIN"/>
    <property type="match status" value="1"/>
</dbReference>
<keyword evidence="7" id="KW-1185">Reference proteome</keyword>
<dbReference type="InterPro" id="IPR041700">
    <property type="entry name" value="OMP_b-brl_3"/>
</dbReference>
<evidence type="ECO:0000256" key="4">
    <source>
        <dbReference type="SAM" id="SignalP"/>
    </source>
</evidence>
<dbReference type="RefSeq" id="WP_159454510.1">
    <property type="nucleotide sequence ID" value="NZ_FUZZ01000008.1"/>
</dbReference>
<dbReference type="Proteomes" id="UP000190166">
    <property type="component" value="Unassembled WGS sequence"/>
</dbReference>
<comment type="subcellular location">
    <subcellularLocation>
        <location evidence="1">Cell outer membrane</location>
    </subcellularLocation>
</comment>
<dbReference type="EMBL" id="FUZZ01000008">
    <property type="protein sequence ID" value="SKD10525.1"/>
    <property type="molecule type" value="Genomic_DNA"/>
</dbReference>
<evidence type="ECO:0000313" key="7">
    <source>
        <dbReference type="Proteomes" id="UP000190166"/>
    </source>
</evidence>
<organism evidence="6 7">
    <name type="scientific">Chitinophaga ginsengisegetis</name>
    <dbReference type="NCBI Taxonomy" id="393003"/>
    <lineage>
        <taxon>Bacteria</taxon>
        <taxon>Pseudomonadati</taxon>
        <taxon>Bacteroidota</taxon>
        <taxon>Chitinophagia</taxon>
        <taxon>Chitinophagales</taxon>
        <taxon>Chitinophagaceae</taxon>
        <taxon>Chitinophaga</taxon>
    </lineage>
</organism>
<keyword evidence="3" id="KW-0998">Cell outer membrane</keyword>
<dbReference type="Gene3D" id="2.40.170.20">
    <property type="entry name" value="TonB-dependent receptor, beta-barrel domain"/>
    <property type="match status" value="1"/>
</dbReference>
<accession>A0A1T5PCR9</accession>
<keyword evidence="2" id="KW-0472">Membrane</keyword>
<dbReference type="Gene3D" id="2.60.40.1120">
    <property type="entry name" value="Carboxypeptidase-like, regulatory domain"/>
    <property type="match status" value="1"/>
</dbReference>
<evidence type="ECO:0000259" key="5">
    <source>
        <dbReference type="Pfam" id="PF14905"/>
    </source>
</evidence>
<sequence>MNKLTRKTCLFFTVCCLFVLPVFGQAPLNDSTITGIVVDSATGSPLAYITIGLKNDTGIIKAAVTKEDGSFIFSDLKPVSYSLTVMAMGFRKQTLQVNLAAANGHAGLGKISIVRASSTLKEVKVTGEKPIITQQIDGISYDLQADPDSKGSNVLEMMRKVPHISLDADDNILLNGDAGYKILINGKPSSMAERNPKAILRSMPASTIQRIEVITTPSSKYDGEGFAGIINIITNKRPADGYKGTINLNGRAPVGGPGMGGSLSLKSGKWGLSASGAASIYNSPETKTTINRSATGTKKDHLLQNGTQKSNSSNGYIGAEISYEADSLNLVSVQLNINGNKDKDNNKQQSVLTASDGYLQGYDIAGKGETHGDGKDISLNYQLGFKRNKKDLLTFSYRYFTYDSRQHADVSVLDTINYPLSDYKQSNRQSASEQTAQVDYVFTIGKVAVESGVKAIFRKNEGDFQTSIFDHLTGDFNQDTSLGNVLRNRQNILAAYNTYEYGINGWSFKGGVRIEQTTIDADFISNASNVKQNYFNVMPAISIGKKLSKKSMMTLGFRQRIKRPGVNQLNPFIDRSNPNVEHTGNPELSPALLNGVQLGYTYSGKVVIVTGVDYAYFNKLAIPVSFLIPETNVVRTRFENAGSGKGLSGSLNISYPATKRLSLTLNNNFVYIWTKSVSKGANIDNQGFMYTIAGSAGYKFDKGWRVSGNVNVISPKVTFQGTSNSVVTSSFGLTKSLLNDKLSLSAALINPFGKFRNDIRNTFGNDFEQNITRRLYFRAISFNLNYNFGKLRETIRKNKRGIKNDDVSNEDFNQ</sequence>
<dbReference type="Pfam" id="PF14905">
    <property type="entry name" value="OMP_b-brl_3"/>
    <property type="match status" value="1"/>
</dbReference>
<dbReference type="InterPro" id="IPR008969">
    <property type="entry name" value="CarboxyPept-like_regulatory"/>
</dbReference>
<protein>
    <submittedName>
        <fullName evidence="6">Outer membrane receptor for ferrienterochelin and colicins</fullName>
    </submittedName>
</protein>
<dbReference type="AlphaFoldDB" id="A0A1T5PCR9"/>
<feature type="domain" description="Outer membrane protein beta-barrel" evidence="5">
    <location>
        <begin position="388"/>
        <end position="786"/>
    </location>
</feature>
<keyword evidence="6" id="KW-0675">Receptor</keyword>
<proteinExistence type="predicted"/>
<evidence type="ECO:0000256" key="3">
    <source>
        <dbReference type="ARBA" id="ARBA00023237"/>
    </source>
</evidence>
<dbReference type="InterPro" id="IPR036942">
    <property type="entry name" value="Beta-barrel_TonB_sf"/>
</dbReference>
<feature type="chain" id="PRO_5013387081" evidence="4">
    <location>
        <begin position="25"/>
        <end position="814"/>
    </location>
</feature>
<dbReference type="STRING" id="393003.SAMN05660461_6445"/>
<feature type="signal peptide" evidence="4">
    <location>
        <begin position="1"/>
        <end position="24"/>
    </location>
</feature>
<dbReference type="InterPro" id="IPR037066">
    <property type="entry name" value="Plug_dom_sf"/>
</dbReference>
<dbReference type="SUPFAM" id="SSF56935">
    <property type="entry name" value="Porins"/>
    <property type="match status" value="1"/>
</dbReference>
<name>A0A1T5PCR9_9BACT</name>
<dbReference type="PANTHER" id="PTHR40980:SF4">
    <property type="entry name" value="TONB-DEPENDENT RECEPTOR-LIKE BETA-BARREL DOMAIN-CONTAINING PROTEIN"/>
    <property type="match status" value="1"/>
</dbReference>
<evidence type="ECO:0000256" key="1">
    <source>
        <dbReference type="ARBA" id="ARBA00004442"/>
    </source>
</evidence>
<gene>
    <name evidence="6" type="ORF">SAMN05660461_6445</name>
</gene>
<dbReference type="SUPFAM" id="SSF49464">
    <property type="entry name" value="Carboxypeptidase regulatory domain-like"/>
    <property type="match status" value="1"/>
</dbReference>
<dbReference type="GO" id="GO:0009279">
    <property type="term" value="C:cell outer membrane"/>
    <property type="evidence" value="ECO:0007669"/>
    <property type="project" value="UniProtKB-SubCell"/>
</dbReference>
<dbReference type="Pfam" id="PF13620">
    <property type="entry name" value="CarboxypepD_reg"/>
    <property type="match status" value="1"/>
</dbReference>